<name>A0A330LAT8_9BACT</name>
<evidence type="ECO:0000313" key="3">
    <source>
        <dbReference type="EMBL" id="SPP66022.1"/>
    </source>
</evidence>
<dbReference type="Proteomes" id="UP000248168">
    <property type="component" value="Unassembled WGS sequence"/>
</dbReference>
<feature type="domain" description="Tll0287-like" evidence="2">
    <location>
        <begin position="27"/>
        <end position="249"/>
    </location>
</feature>
<dbReference type="AlphaFoldDB" id="A0A330LAT8"/>
<evidence type="ECO:0000313" key="4">
    <source>
        <dbReference type="Proteomes" id="UP000248168"/>
    </source>
</evidence>
<dbReference type="InParanoid" id="A0A330LAT8"/>
<dbReference type="EMBL" id="OUNR01000018">
    <property type="protein sequence ID" value="SPP66022.1"/>
    <property type="molecule type" value="Genomic_DNA"/>
</dbReference>
<dbReference type="OrthoDB" id="9789976at2"/>
<reference evidence="4" key="1">
    <citation type="submission" date="2018-04" db="EMBL/GenBank/DDBJ databases">
        <authorList>
            <person name="Lucker S."/>
            <person name="Sakoula D."/>
        </authorList>
    </citation>
    <scope>NUCLEOTIDE SEQUENCE [LARGE SCALE GENOMIC DNA]</scope>
</reference>
<evidence type="ECO:0000256" key="1">
    <source>
        <dbReference type="SAM" id="SignalP"/>
    </source>
</evidence>
<keyword evidence="1" id="KW-0732">Signal</keyword>
<dbReference type="InterPro" id="IPR021796">
    <property type="entry name" value="Tll0287-like_dom"/>
</dbReference>
<gene>
    <name evidence="3" type="ORF">NITLEN_50062</name>
</gene>
<dbReference type="Pfam" id="PF11845">
    <property type="entry name" value="Tll0287-like"/>
    <property type="match status" value="1"/>
</dbReference>
<feature type="signal peptide" evidence="1">
    <location>
        <begin position="1"/>
        <end position="23"/>
    </location>
</feature>
<sequence>MVRLIGTSLILLTMMIGLNTAHAAPPEQLRAEAEETARLLAKLLQAGRLVIEQNQTLIDDAHKGDKGFAPDVFERQMYEVFRQRTGIDLSAPATKTALAVPPLARTLLPALIEAGKEVVSDAQIVINQRGIGYKNFIPATFGSQAAARFSKRSHVQLKQTALQPRNPKNEPDEYESSVLHWLSGRPNSDAYVSELTESGKTLRVIMPIYYQQACLVCHGEPKGEWDISGYPKEGAREGGLAGAISVKIPLHTE</sequence>
<protein>
    <recommendedName>
        <fullName evidence="2">Tll0287-like domain-containing protein</fullName>
    </recommendedName>
</protein>
<accession>A0A330LAT8</accession>
<keyword evidence="4" id="KW-1185">Reference proteome</keyword>
<feature type="chain" id="PRO_5016291329" description="Tll0287-like domain-containing protein" evidence="1">
    <location>
        <begin position="24"/>
        <end position="253"/>
    </location>
</feature>
<evidence type="ECO:0000259" key="2">
    <source>
        <dbReference type="Pfam" id="PF11845"/>
    </source>
</evidence>
<organism evidence="3 4">
    <name type="scientific">Nitrospira lenta</name>
    <dbReference type="NCBI Taxonomy" id="1436998"/>
    <lineage>
        <taxon>Bacteria</taxon>
        <taxon>Pseudomonadati</taxon>
        <taxon>Nitrospirota</taxon>
        <taxon>Nitrospiria</taxon>
        <taxon>Nitrospirales</taxon>
        <taxon>Nitrospiraceae</taxon>
        <taxon>Nitrospira</taxon>
    </lineage>
</organism>
<dbReference type="RefSeq" id="WP_121990243.1">
    <property type="nucleotide sequence ID" value="NZ_OUNR01000018.1"/>
</dbReference>
<proteinExistence type="predicted"/>